<feature type="domain" description="Methyltransferase" evidence="1">
    <location>
        <begin position="105"/>
        <end position="187"/>
    </location>
</feature>
<dbReference type="InterPro" id="IPR048647">
    <property type="entry name" value="RlmA_N"/>
</dbReference>
<evidence type="ECO:0000259" key="1">
    <source>
        <dbReference type="Pfam" id="PF13649"/>
    </source>
</evidence>
<dbReference type="GO" id="GO:0032259">
    <property type="term" value="P:methylation"/>
    <property type="evidence" value="ECO:0007669"/>
    <property type="project" value="UniProtKB-KW"/>
</dbReference>
<dbReference type="InterPro" id="IPR029063">
    <property type="entry name" value="SAM-dependent_MTases_sf"/>
</dbReference>
<accession>A0ABP9HRX3</accession>
<name>A0ABP9HRX3_9ACTN</name>
<evidence type="ECO:0000313" key="3">
    <source>
        <dbReference type="EMBL" id="GAA4977197.1"/>
    </source>
</evidence>
<dbReference type="GO" id="GO:0008168">
    <property type="term" value="F:methyltransferase activity"/>
    <property type="evidence" value="ECO:0007669"/>
    <property type="project" value="UniProtKB-KW"/>
</dbReference>
<keyword evidence="3" id="KW-0808">Transferase</keyword>
<feature type="domain" description="23S rRNA (guanine(745)-N(1))-methyltransferase N-terminal" evidence="2">
    <location>
        <begin position="10"/>
        <end position="50"/>
    </location>
</feature>
<keyword evidence="4" id="KW-1185">Reference proteome</keyword>
<dbReference type="Gene3D" id="3.40.50.150">
    <property type="entry name" value="Vaccinia Virus protein VP39"/>
    <property type="match status" value="1"/>
</dbReference>
<dbReference type="Pfam" id="PF21302">
    <property type="entry name" value="Zn_ribbon_RlmA"/>
    <property type="match status" value="1"/>
</dbReference>
<dbReference type="InterPro" id="IPR041698">
    <property type="entry name" value="Methyltransf_25"/>
</dbReference>
<dbReference type="Proteomes" id="UP001500466">
    <property type="component" value="Unassembled WGS sequence"/>
</dbReference>
<organism evidence="3 4">
    <name type="scientific">Yinghuangia aomiensis</name>
    <dbReference type="NCBI Taxonomy" id="676205"/>
    <lineage>
        <taxon>Bacteria</taxon>
        <taxon>Bacillati</taxon>
        <taxon>Actinomycetota</taxon>
        <taxon>Actinomycetes</taxon>
        <taxon>Kitasatosporales</taxon>
        <taxon>Streptomycetaceae</taxon>
        <taxon>Yinghuangia</taxon>
    </lineage>
</organism>
<gene>
    <name evidence="3" type="ORF">GCM10023205_50770</name>
</gene>
<dbReference type="InterPro" id="IPR016718">
    <property type="entry name" value="rRNA_m1G-MeTrfase_A_prd"/>
</dbReference>
<dbReference type="Pfam" id="PF13649">
    <property type="entry name" value="Methyltransf_25"/>
    <property type="match status" value="1"/>
</dbReference>
<protein>
    <submittedName>
        <fullName evidence="3">Methyltransferase domain-containing protein</fullName>
    </submittedName>
</protein>
<dbReference type="SUPFAM" id="SSF53335">
    <property type="entry name" value="S-adenosyl-L-methionine-dependent methyltransferases"/>
    <property type="match status" value="1"/>
</dbReference>
<proteinExistence type="predicted"/>
<evidence type="ECO:0000313" key="4">
    <source>
        <dbReference type="Proteomes" id="UP001500466"/>
    </source>
</evidence>
<reference evidence="4" key="1">
    <citation type="journal article" date="2019" name="Int. J. Syst. Evol. Microbiol.">
        <title>The Global Catalogue of Microorganisms (GCM) 10K type strain sequencing project: providing services to taxonomists for standard genome sequencing and annotation.</title>
        <authorList>
            <consortium name="The Broad Institute Genomics Platform"/>
            <consortium name="The Broad Institute Genome Sequencing Center for Infectious Disease"/>
            <person name="Wu L."/>
            <person name="Ma J."/>
        </authorList>
    </citation>
    <scope>NUCLEOTIDE SEQUENCE [LARGE SCALE GENOMIC DNA]</scope>
    <source>
        <strain evidence="4">JCM 17986</strain>
    </source>
</reference>
<sequence length="320" mass="33470">MLHDIADALRCPHCAAPLSLDADGRTLRCTGRHTFDVARQGYTSLLAGDAKTGTADTADMVAARDAFLGAGHYAPIADAVTHAVTAAVRAAAGDPAGGDGVPGHIADVGAGTGYYLARVLDALPERAGIALDISKHALRRAARAHARIGAVVCDAWQPLPVRDHAAAAILNVFAPRNPAELHRILHPAGRLVVVTPNAGHLAEPVARLGLLRVDSDKKARLDAALANHFTPAGDTRVAFGAPLTHADVATVVGMGPSAWHTDPAELRDRIAALPEPWPVSVDVTVSIYSPRAHLHTRDARHNALASNRIVTHNRGPITSE</sequence>
<evidence type="ECO:0000259" key="2">
    <source>
        <dbReference type="Pfam" id="PF21302"/>
    </source>
</evidence>
<dbReference type="PIRSF" id="PIRSF018249">
    <property type="entry name" value="MyrA_prd"/>
    <property type="match status" value="1"/>
</dbReference>
<dbReference type="EMBL" id="BAABHS010000018">
    <property type="protein sequence ID" value="GAA4977197.1"/>
    <property type="molecule type" value="Genomic_DNA"/>
</dbReference>
<comment type="caution">
    <text evidence="3">The sequence shown here is derived from an EMBL/GenBank/DDBJ whole genome shotgun (WGS) entry which is preliminary data.</text>
</comment>
<keyword evidence="3" id="KW-0489">Methyltransferase</keyword>